<accession>A0ABS3Z5B0</accession>
<dbReference type="Proteomes" id="UP000677244">
    <property type="component" value="Unassembled WGS sequence"/>
</dbReference>
<dbReference type="RefSeq" id="WP_209143835.1">
    <property type="nucleotide sequence ID" value="NZ_JAGHKO010000017.1"/>
</dbReference>
<comment type="caution">
    <text evidence="2">The sequence shown here is derived from an EMBL/GenBank/DDBJ whole genome shotgun (WGS) entry which is preliminary data.</text>
</comment>
<evidence type="ECO:0000313" key="2">
    <source>
        <dbReference type="EMBL" id="MBO9204850.1"/>
    </source>
</evidence>
<proteinExistence type="predicted"/>
<reference evidence="2 3" key="1">
    <citation type="submission" date="2021-03" db="EMBL/GenBank/DDBJ databases">
        <title>Assistant Professor.</title>
        <authorList>
            <person name="Huq M.A."/>
        </authorList>
    </citation>
    <scope>NUCLEOTIDE SEQUENCE [LARGE SCALE GENOMIC DNA]</scope>
    <source>
        <strain evidence="2 3">MAH-29</strain>
    </source>
</reference>
<dbReference type="NCBIfam" id="NF033859">
    <property type="entry name" value="SMEK_N"/>
    <property type="match status" value="1"/>
</dbReference>
<feature type="domain" description="SMEK" evidence="1">
    <location>
        <begin position="11"/>
        <end position="148"/>
    </location>
</feature>
<dbReference type="EMBL" id="JAGHKO010000017">
    <property type="protein sequence ID" value="MBO9204850.1"/>
    <property type="molecule type" value="Genomic_DNA"/>
</dbReference>
<dbReference type="Pfam" id="PF21941">
    <property type="entry name" value="SMEK_N"/>
    <property type="match status" value="1"/>
</dbReference>
<name>A0ABS3Z5B0_9BACT</name>
<evidence type="ECO:0000313" key="3">
    <source>
        <dbReference type="Proteomes" id="UP000677244"/>
    </source>
</evidence>
<gene>
    <name evidence="2" type="ORF">J7I42_31460</name>
</gene>
<dbReference type="InterPro" id="IPR047740">
    <property type="entry name" value="SMEK_dom"/>
</dbReference>
<protein>
    <submittedName>
        <fullName evidence="2">SMEK domain-containing protein</fullName>
    </submittedName>
</protein>
<evidence type="ECO:0000259" key="1">
    <source>
        <dbReference type="Pfam" id="PF21941"/>
    </source>
</evidence>
<sequence>MLTTGKFFEEIVSMLNNFRSEVQTFSALGLTDINKQSEKFIMRILNVAYNYELINLNKGKMNFPGLDLGDAGEGVAFQITTTKSSEKVDNTLSTCIKYKHYQTFKQINIFILTKKQTSYTLKTLTEPNFSFSPESNILDINDLLKKIEHLGPSQLKALHDYIKLEVQGVIESIRENKPTEEKVILDIDASLHESKMTAYSFWRSQVVIKTETVSVPTIYNKLNAFLLHPTLRFQCLPTFNEAIRQSQSNKQIQYQQRLQTTHAANYFYGHAMLLEPSSISIEKADYTNGNILTNLKFEMISLLTTILFFSKLAKGNFEIEVTIVMKTNAVVYFLPTDSLVLTKSFHSYTLESPFTFTKSITNVHSSTLTELLQEIMHAFINNETRLRIGDPFITILQDQTEYVINNLKSALGINDYSIQ</sequence>
<keyword evidence="3" id="KW-1185">Reference proteome</keyword>
<organism evidence="2 3">
    <name type="scientific">Niastella soli</name>
    <dbReference type="NCBI Taxonomy" id="2821487"/>
    <lineage>
        <taxon>Bacteria</taxon>
        <taxon>Pseudomonadati</taxon>
        <taxon>Bacteroidota</taxon>
        <taxon>Chitinophagia</taxon>
        <taxon>Chitinophagales</taxon>
        <taxon>Chitinophagaceae</taxon>
        <taxon>Niastella</taxon>
    </lineage>
</organism>